<organism evidence="1 2">
    <name type="scientific">Puccinia sorghi</name>
    <dbReference type="NCBI Taxonomy" id="27349"/>
    <lineage>
        <taxon>Eukaryota</taxon>
        <taxon>Fungi</taxon>
        <taxon>Dikarya</taxon>
        <taxon>Basidiomycota</taxon>
        <taxon>Pucciniomycotina</taxon>
        <taxon>Pucciniomycetes</taxon>
        <taxon>Pucciniales</taxon>
        <taxon>Pucciniaceae</taxon>
        <taxon>Puccinia</taxon>
    </lineage>
</organism>
<evidence type="ECO:0000313" key="1">
    <source>
        <dbReference type="EMBL" id="KNZ56431.1"/>
    </source>
</evidence>
<comment type="caution">
    <text evidence="1">The sequence shown here is derived from an EMBL/GenBank/DDBJ whole genome shotgun (WGS) entry which is preliminary data.</text>
</comment>
<sequence>MSLIKRAPQSLSPNCTFQVANNHIFPGTILHSHVASMELKTLDLEILKGCLKVMVIGLRRIWMEGRRIFGLQKNVKQREERNTHEIDDQRERSRKGDLCDFFEWFPGLIQDEAKLLFTPRHLFPGFLSLGRLEWGLGDKNGGRTMVLQGLLWNKRNQNHACVLDCLYYCFELLGQFWKVRGLRCLLCLPFQESGVIVIYICLFSVTDISKEKMVKRSIYVNESLIRFIRTKAEEQRTTPPLPKVYSSMAHPNRPNLNQSSFILYDSANVGKGCDGFPNWGIISSLHTFVHPPYLHTLKRRSQGMGITLTIVKIKVERRSKADGLLSQRFGCLWKLKSCTKFFTSMVQTCVKSRTHQLVRFHPTSPVKLQVGDCVRFSKRWFKTLGGIMNHDSHRSMGSHLQGYAKTVW</sequence>
<gene>
    <name evidence="1" type="ORF">VP01_2404g5</name>
</gene>
<name>A0A0L6V6L5_9BASI</name>
<dbReference type="EMBL" id="LAVV01007286">
    <property type="protein sequence ID" value="KNZ56431.1"/>
    <property type="molecule type" value="Genomic_DNA"/>
</dbReference>
<dbReference type="Proteomes" id="UP000037035">
    <property type="component" value="Unassembled WGS sequence"/>
</dbReference>
<evidence type="ECO:0000313" key="2">
    <source>
        <dbReference type="Proteomes" id="UP000037035"/>
    </source>
</evidence>
<proteinExistence type="predicted"/>
<dbReference type="AlphaFoldDB" id="A0A0L6V6L5"/>
<dbReference type="VEuPathDB" id="FungiDB:VP01_2404g5"/>
<reference evidence="1 2" key="1">
    <citation type="submission" date="2015-08" db="EMBL/GenBank/DDBJ databases">
        <title>Next Generation Sequencing and Analysis of the Genome of Puccinia sorghi L Schw, the Causal Agent of Maize Common Rust.</title>
        <authorList>
            <person name="Rochi L."/>
            <person name="Burguener G."/>
            <person name="Darino M."/>
            <person name="Turjanski A."/>
            <person name="Kreff E."/>
            <person name="Dieguez M.J."/>
            <person name="Sacco F."/>
        </authorList>
    </citation>
    <scope>NUCLEOTIDE SEQUENCE [LARGE SCALE GENOMIC DNA]</scope>
    <source>
        <strain evidence="1 2">RO10H11247</strain>
    </source>
</reference>
<accession>A0A0L6V6L5</accession>
<keyword evidence="2" id="KW-1185">Reference proteome</keyword>
<protein>
    <submittedName>
        <fullName evidence="1">Uncharacterized protein</fullName>
    </submittedName>
</protein>